<reference evidence="1 2" key="1">
    <citation type="journal article" date="2015" name="Sci. Rep.">
        <title>The power of single molecule real-time sequencing technology in the de novo assembly of a eukaryotic genome.</title>
        <authorList>
            <person name="Sakai H."/>
            <person name="Naito K."/>
            <person name="Ogiso-Tanaka E."/>
            <person name="Takahashi Y."/>
            <person name="Iseki K."/>
            <person name="Muto C."/>
            <person name="Satou K."/>
            <person name="Teruya K."/>
            <person name="Shiroma A."/>
            <person name="Shimoji M."/>
            <person name="Hirano T."/>
            <person name="Itoh T."/>
            <person name="Kaga A."/>
            <person name="Tomooka N."/>
        </authorList>
    </citation>
    <scope>NUCLEOTIDE SEQUENCE [LARGE SCALE GENOMIC DNA]</scope>
    <source>
        <strain evidence="2">cv. Shumari</strain>
    </source>
</reference>
<accession>A0A0S3REJ3</accession>
<evidence type="ECO:0000313" key="1">
    <source>
        <dbReference type="EMBL" id="BAT79074.1"/>
    </source>
</evidence>
<evidence type="ECO:0000313" key="2">
    <source>
        <dbReference type="Proteomes" id="UP000291084"/>
    </source>
</evidence>
<keyword evidence="2" id="KW-1185">Reference proteome</keyword>
<dbReference type="AlphaFoldDB" id="A0A0S3REJ3"/>
<protein>
    <submittedName>
        <fullName evidence="1">Uncharacterized protein</fullName>
    </submittedName>
</protein>
<dbReference type="Proteomes" id="UP000291084">
    <property type="component" value="Chromosome 2"/>
</dbReference>
<proteinExistence type="predicted"/>
<dbReference type="EMBL" id="AP015035">
    <property type="protein sequence ID" value="BAT79074.1"/>
    <property type="molecule type" value="Genomic_DNA"/>
</dbReference>
<name>A0A0S3REJ3_PHAAN</name>
<sequence length="82" mass="9396">MQNDDQTDFCMARNHVPGQTKEKTNVPPFGKHLALCLEVNYDAWILLGRNSETKGWLKIFYAKQVKIALPLVIPDCFFITVN</sequence>
<gene>
    <name evidence="1" type="primary">Vigan.02G188600</name>
    <name evidence="1" type="ORF">VIGAN_02188600</name>
</gene>
<organism evidence="1 2">
    <name type="scientific">Vigna angularis var. angularis</name>
    <dbReference type="NCBI Taxonomy" id="157739"/>
    <lineage>
        <taxon>Eukaryota</taxon>
        <taxon>Viridiplantae</taxon>
        <taxon>Streptophyta</taxon>
        <taxon>Embryophyta</taxon>
        <taxon>Tracheophyta</taxon>
        <taxon>Spermatophyta</taxon>
        <taxon>Magnoliopsida</taxon>
        <taxon>eudicotyledons</taxon>
        <taxon>Gunneridae</taxon>
        <taxon>Pentapetalae</taxon>
        <taxon>rosids</taxon>
        <taxon>fabids</taxon>
        <taxon>Fabales</taxon>
        <taxon>Fabaceae</taxon>
        <taxon>Papilionoideae</taxon>
        <taxon>50 kb inversion clade</taxon>
        <taxon>NPAAA clade</taxon>
        <taxon>indigoferoid/millettioid clade</taxon>
        <taxon>Phaseoleae</taxon>
        <taxon>Vigna</taxon>
    </lineage>
</organism>